<name>A0AAU7JGC2_9HYPH</name>
<reference evidence="2" key="1">
    <citation type="submission" date="2024-05" db="EMBL/GenBank/DDBJ databases">
        <authorList>
            <person name="Kim S."/>
            <person name="Heo J."/>
            <person name="Choi H."/>
            <person name="Choi Y."/>
            <person name="Kwon S.-W."/>
            <person name="Kim Y."/>
        </authorList>
    </citation>
    <scope>NUCLEOTIDE SEQUENCE</scope>
    <source>
        <strain evidence="2">KACC 23698</strain>
    </source>
</reference>
<dbReference type="InterPro" id="IPR005135">
    <property type="entry name" value="Endo/exonuclease/phosphatase"/>
</dbReference>
<proteinExistence type="predicted"/>
<keyword evidence="2" id="KW-0378">Hydrolase</keyword>
<dbReference type="RefSeq" id="WP_406856021.1">
    <property type="nucleotide sequence ID" value="NZ_CP157484.1"/>
</dbReference>
<evidence type="ECO:0000313" key="2">
    <source>
        <dbReference type="EMBL" id="XBO39184.1"/>
    </source>
</evidence>
<accession>A0AAU7JGC2</accession>
<dbReference type="GO" id="GO:0006506">
    <property type="term" value="P:GPI anchor biosynthetic process"/>
    <property type="evidence" value="ECO:0007669"/>
    <property type="project" value="TreeGrafter"/>
</dbReference>
<dbReference type="AlphaFoldDB" id="A0AAU7JGC2"/>
<keyword evidence="2" id="KW-0255">Endonuclease</keyword>
<dbReference type="PANTHER" id="PTHR14859:SF15">
    <property type="entry name" value="ENDONUCLEASE_EXONUCLEASE_PHOSPHATASE DOMAIN-CONTAINING PROTEIN"/>
    <property type="match status" value="1"/>
</dbReference>
<organism evidence="2">
    <name type="scientific">Alsobacter sp. KACC 23698</name>
    <dbReference type="NCBI Taxonomy" id="3149229"/>
    <lineage>
        <taxon>Bacteria</taxon>
        <taxon>Pseudomonadati</taxon>
        <taxon>Pseudomonadota</taxon>
        <taxon>Alphaproteobacteria</taxon>
        <taxon>Hyphomicrobiales</taxon>
        <taxon>Alsobacteraceae</taxon>
        <taxon>Alsobacter</taxon>
    </lineage>
</organism>
<dbReference type="GO" id="GO:0016020">
    <property type="term" value="C:membrane"/>
    <property type="evidence" value="ECO:0007669"/>
    <property type="project" value="GOC"/>
</dbReference>
<dbReference type="SUPFAM" id="SSF56219">
    <property type="entry name" value="DNase I-like"/>
    <property type="match status" value="1"/>
</dbReference>
<dbReference type="Gene3D" id="3.60.10.10">
    <property type="entry name" value="Endonuclease/exonuclease/phosphatase"/>
    <property type="match status" value="1"/>
</dbReference>
<feature type="domain" description="Endonuclease/exonuclease/phosphatase" evidence="1">
    <location>
        <begin position="5"/>
        <end position="233"/>
    </location>
</feature>
<sequence length="267" mass="28930">MTRILTYNVHRCLGIDGVLDPGRIAAVIAACQPDIVALQEVDVGRLRTGGVDQARAIADRLGMQMHFHPALRVMEEQYGDAILTARPSRIVKAGALPGLRSRPGIEPRGALWAAVQAQGGEVQVINTHMGLRGQERLNQIEALLGPEWLGHPRCADPVILLGDFNAAPRSRAYRRVAARLRDAQTSPASARAQATFPSRMPMLRIDHVFVSGGVEVTRAETIRTPLARAASDHLPLLVEFRLTRPSSPSLRIEAGRDAPLRAEAAPA</sequence>
<dbReference type="GO" id="GO:0004519">
    <property type="term" value="F:endonuclease activity"/>
    <property type="evidence" value="ECO:0007669"/>
    <property type="project" value="UniProtKB-KW"/>
</dbReference>
<dbReference type="EMBL" id="CP157484">
    <property type="protein sequence ID" value="XBO39184.1"/>
    <property type="molecule type" value="Genomic_DNA"/>
</dbReference>
<gene>
    <name evidence="2" type="ORF">ABEG18_26525</name>
</gene>
<dbReference type="Pfam" id="PF03372">
    <property type="entry name" value="Exo_endo_phos"/>
    <property type="match status" value="1"/>
</dbReference>
<evidence type="ECO:0000259" key="1">
    <source>
        <dbReference type="Pfam" id="PF03372"/>
    </source>
</evidence>
<keyword evidence="2" id="KW-0540">Nuclease</keyword>
<protein>
    <submittedName>
        <fullName evidence="2">Endonuclease/exonuclease/phosphatase family protein</fullName>
    </submittedName>
</protein>
<dbReference type="InterPro" id="IPR051916">
    <property type="entry name" value="GPI-anchor_lipid_remodeler"/>
</dbReference>
<dbReference type="InterPro" id="IPR036691">
    <property type="entry name" value="Endo/exonu/phosph_ase_sf"/>
</dbReference>
<dbReference type="PANTHER" id="PTHR14859">
    <property type="entry name" value="CALCOFLUOR WHITE HYPERSENSITIVE PROTEIN PRECURSOR"/>
    <property type="match status" value="1"/>
</dbReference>